<dbReference type="Pfam" id="PF02515">
    <property type="entry name" value="CoA_transf_3"/>
    <property type="match status" value="1"/>
</dbReference>
<sequence length="428" mass="47266">MLKNCSDSTDFLFERHARIVYASSFPVRLREGLAFLLQKYGGEQMVGALNGIRVVDLTRVLAGPYATMILGDLGADVMKIEAPGGSDDTRFWGPPFQNGMSAYYAAVNRNKRSMTVNLKEESGKETIRQLVKTADVIIHNFKTGTMERLGLGYDDLSAINPKLIYCSITGFGETGPYRHLAGYDYIIQAMSGWMSINGTEQSGPLKVGVAVTDIFTGLYAAIAVQAALIAREKTGSGQKIDLSLFDCAISALVNVASNYLISGEVPKPLGNDHPNIVPYSTYEASDGLFVVAVGNDRQFQALCELLEDQTIGADERFQTNAGRVTYRHELNQRLNDELKKKSRAEWQRLFEQKGIPCGPVHTLDQVFQHPQTLARNMIIRMDHPDVGELKLVGTPLKFSHTPVTYRLAPPLAGEHNYLFEGGNKHDEL</sequence>
<evidence type="ECO:0000313" key="2">
    <source>
        <dbReference type="EMBL" id="ACJ33611.1"/>
    </source>
</evidence>
<dbReference type="AlphaFoldDB" id="B7GJG3"/>
<evidence type="ECO:0000313" key="3">
    <source>
        <dbReference type="Proteomes" id="UP000000742"/>
    </source>
</evidence>
<dbReference type="Proteomes" id="UP000000742">
    <property type="component" value="Chromosome"/>
</dbReference>
<dbReference type="InterPro" id="IPR003673">
    <property type="entry name" value="CoA-Trfase_fam_III"/>
</dbReference>
<keyword evidence="1 2" id="KW-0808">Transferase</keyword>
<dbReference type="InterPro" id="IPR050483">
    <property type="entry name" value="CoA-transferase_III_domain"/>
</dbReference>
<dbReference type="GO" id="GO:0008410">
    <property type="term" value="F:CoA-transferase activity"/>
    <property type="evidence" value="ECO:0007669"/>
    <property type="project" value="TreeGrafter"/>
</dbReference>
<dbReference type="PANTHER" id="PTHR48207:SF3">
    <property type="entry name" value="SUCCINATE--HYDROXYMETHYLGLUTARATE COA-TRANSFERASE"/>
    <property type="match status" value="1"/>
</dbReference>
<protein>
    <submittedName>
        <fullName evidence="2">Predicted acyl-CoA transferase</fullName>
    </submittedName>
</protein>
<organism evidence="2 3">
    <name type="scientific">Anoxybacillus flavithermus (strain DSM 21510 / WK1)</name>
    <dbReference type="NCBI Taxonomy" id="491915"/>
    <lineage>
        <taxon>Bacteria</taxon>
        <taxon>Bacillati</taxon>
        <taxon>Bacillota</taxon>
        <taxon>Bacilli</taxon>
        <taxon>Bacillales</taxon>
        <taxon>Anoxybacillaceae</taxon>
        <taxon>Anoxybacillus</taxon>
    </lineage>
</organism>
<dbReference type="HOGENOM" id="CLU_033975_0_0_9"/>
<accession>B7GJG3</accession>
<dbReference type="SUPFAM" id="SSF89796">
    <property type="entry name" value="CoA-transferase family III (CaiB/BaiF)"/>
    <property type="match status" value="1"/>
</dbReference>
<dbReference type="STRING" id="491915.Aflv_1241"/>
<gene>
    <name evidence="2" type="ordered locus">Aflv_1241</name>
</gene>
<reference evidence="2 3" key="1">
    <citation type="journal article" date="2008" name="Genome Biol.">
        <title>Encapsulated in silica: genome, proteome and physiology of the thermophilic bacterium Anoxybacillus flavithermus WK1.</title>
        <authorList>
            <person name="Saw J.H."/>
            <person name="Mountain B.W."/>
            <person name="Feng L."/>
            <person name="Omelchenko M.V."/>
            <person name="Hou S."/>
            <person name="Saito J.A."/>
            <person name="Stott M.B."/>
            <person name="Li D."/>
            <person name="Zhao G."/>
            <person name="Wu J."/>
            <person name="Galperin M.Y."/>
            <person name="Koonin E.V."/>
            <person name="Makarova K.S."/>
            <person name="Wolf Y.I."/>
            <person name="Rigden D.J."/>
            <person name="Dunfield P.F."/>
            <person name="Wang L."/>
            <person name="Alam M."/>
        </authorList>
    </citation>
    <scope>NUCLEOTIDE SEQUENCE [LARGE SCALE GENOMIC DNA]</scope>
    <source>
        <strain evidence="3">DSM 21510 / WK1</strain>
    </source>
</reference>
<dbReference type="Gene3D" id="3.40.50.10540">
    <property type="entry name" value="Crotonobetainyl-coa:carnitine coa-transferase, domain 1"/>
    <property type="match status" value="1"/>
</dbReference>
<proteinExistence type="predicted"/>
<dbReference type="eggNOG" id="COG1804">
    <property type="taxonomic scope" value="Bacteria"/>
</dbReference>
<evidence type="ECO:0000256" key="1">
    <source>
        <dbReference type="ARBA" id="ARBA00022679"/>
    </source>
</evidence>
<dbReference type="InterPro" id="IPR023606">
    <property type="entry name" value="CoA-Trfase_III_dom_1_sf"/>
</dbReference>
<dbReference type="KEGG" id="afl:Aflv_1241"/>
<dbReference type="InterPro" id="IPR044855">
    <property type="entry name" value="CoA-Trfase_III_dom3_sf"/>
</dbReference>
<name>B7GJG3_ANOFW</name>
<dbReference type="PANTHER" id="PTHR48207">
    <property type="entry name" value="SUCCINATE--HYDROXYMETHYLGLUTARATE COA-TRANSFERASE"/>
    <property type="match status" value="1"/>
</dbReference>
<dbReference type="EMBL" id="CP000922">
    <property type="protein sequence ID" value="ACJ33611.1"/>
    <property type="molecule type" value="Genomic_DNA"/>
</dbReference>
<dbReference type="Gene3D" id="3.30.1540.10">
    <property type="entry name" value="formyl-coa transferase, domain 3"/>
    <property type="match status" value="1"/>
</dbReference>